<evidence type="ECO:0000256" key="8">
    <source>
        <dbReference type="ARBA" id="ARBA00022989"/>
    </source>
</evidence>
<sequence length="524" mass="57743">MSFLFGSRSKHLPPGPPGVPIIGNLKQIPSNEQWVWFHNISKKYGDVNTLHVLNTTLIVLNSQEAIDALFNKKADQYSNKPSRWMANWSNLIWTAPFMPQGPDYEYVRKMFHDEIGQQVVGKYNKDYETSSRSFMQTLMQNLHSPDLTQVIDDSIGHVFLKVSTGYEPKPTDTILKQLNDLAHFAADVLADKFQVFDLLPPLRWLPTWTPVIGPMLELGAKWKKQLDATADETVKLAQEGKDAGNNSVMYDITLGKKSVDMRTKMIGATMNAGGMLATESATLTFLLAMAKSPEIQRRAQAEVDGLTEGKRLPTMADRPRLPFVDAVLSEVLRWVSIAPVITREATKDDVYNGHLIPKGATLMANNWAISRDEKLFPDPEAFKPERWLDASGTKLRDDLLDPMQFAFGFGHHTCPGRYLADALLFSHYAHILTVFDVALPPVAEKAQLDADAKMKVKSNGAACRVEEVYVQLAPRSAAATELINQATTSVPAPAPTAETASPSANGPASPVPNGAPNAKSNAAH</sequence>
<feature type="region of interest" description="Disordered" evidence="15">
    <location>
        <begin position="489"/>
        <end position="524"/>
    </location>
</feature>
<keyword evidence="5 13" id="KW-0349">Heme</keyword>
<dbReference type="InterPro" id="IPR001128">
    <property type="entry name" value="Cyt_P450"/>
</dbReference>
<keyword evidence="6" id="KW-0812">Transmembrane</keyword>
<name>A0AA86MBT7_TRAVE</name>
<feature type="compositionally biased region" description="Low complexity" evidence="15">
    <location>
        <begin position="489"/>
        <end position="504"/>
    </location>
</feature>
<dbReference type="PANTHER" id="PTHR46300">
    <property type="entry name" value="P450, PUTATIVE (EUROFUNG)-RELATED-RELATED"/>
    <property type="match status" value="1"/>
</dbReference>
<evidence type="ECO:0000256" key="5">
    <source>
        <dbReference type="ARBA" id="ARBA00022617"/>
    </source>
</evidence>
<evidence type="ECO:0000256" key="15">
    <source>
        <dbReference type="SAM" id="MobiDB-lite"/>
    </source>
</evidence>
<dbReference type="AlphaFoldDB" id="A0AA86MBT7"/>
<dbReference type="GO" id="GO:0020037">
    <property type="term" value="F:heme binding"/>
    <property type="evidence" value="ECO:0007669"/>
    <property type="project" value="InterPro"/>
</dbReference>
<keyword evidence="12" id="KW-0472">Membrane</keyword>
<dbReference type="PRINTS" id="PR00463">
    <property type="entry name" value="EP450I"/>
</dbReference>
<dbReference type="PRINTS" id="PR00385">
    <property type="entry name" value="P450"/>
</dbReference>
<evidence type="ECO:0000256" key="13">
    <source>
        <dbReference type="PIRSR" id="PIRSR602401-1"/>
    </source>
</evidence>
<comment type="subcellular location">
    <subcellularLocation>
        <location evidence="2">Membrane</location>
    </subcellularLocation>
</comment>
<dbReference type="InterPro" id="IPR036396">
    <property type="entry name" value="Cyt_P450_sf"/>
</dbReference>
<evidence type="ECO:0000256" key="7">
    <source>
        <dbReference type="ARBA" id="ARBA00022723"/>
    </source>
</evidence>
<keyword evidence="11 14" id="KW-0503">Monooxygenase</keyword>
<proteinExistence type="evidence at transcript level"/>
<feature type="binding site" description="axial binding residue" evidence="13">
    <location>
        <position position="414"/>
    </location>
    <ligand>
        <name>heme</name>
        <dbReference type="ChEBI" id="CHEBI:30413"/>
    </ligand>
    <ligandPart>
        <name>Fe</name>
        <dbReference type="ChEBI" id="CHEBI:18248"/>
    </ligandPart>
</feature>
<evidence type="ECO:0000256" key="3">
    <source>
        <dbReference type="ARBA" id="ARBA00005179"/>
    </source>
</evidence>
<keyword evidence="8" id="KW-1133">Transmembrane helix</keyword>
<protein>
    <submittedName>
        <fullName evidence="16">Cytochrome P450 monooxygenase</fullName>
    </submittedName>
</protein>
<dbReference type="PROSITE" id="PS00086">
    <property type="entry name" value="CYTOCHROME_P450"/>
    <property type="match status" value="1"/>
</dbReference>
<accession>A0AA86MBT7</accession>
<dbReference type="PANTHER" id="PTHR46300:SF2">
    <property type="entry name" value="CYTOCHROME P450 MONOOXYGENASE ALNH-RELATED"/>
    <property type="match status" value="1"/>
</dbReference>
<evidence type="ECO:0000256" key="14">
    <source>
        <dbReference type="RuleBase" id="RU000461"/>
    </source>
</evidence>
<evidence type="ECO:0000256" key="6">
    <source>
        <dbReference type="ARBA" id="ARBA00022692"/>
    </source>
</evidence>
<dbReference type="InterPro" id="IPR050364">
    <property type="entry name" value="Cytochrome_P450_fung"/>
</dbReference>
<comment type="pathway">
    <text evidence="3">Secondary metabolite biosynthesis.</text>
</comment>
<dbReference type="GO" id="GO:0016020">
    <property type="term" value="C:membrane"/>
    <property type="evidence" value="ECO:0007669"/>
    <property type="project" value="UniProtKB-SubCell"/>
</dbReference>
<keyword evidence="9 14" id="KW-0560">Oxidoreductase</keyword>
<gene>
    <name evidence="16" type="primary">CYP5362A2</name>
</gene>
<evidence type="ECO:0000256" key="12">
    <source>
        <dbReference type="ARBA" id="ARBA00023136"/>
    </source>
</evidence>
<evidence type="ECO:0000313" key="16">
    <source>
        <dbReference type="EMBL" id="BED43031.1"/>
    </source>
</evidence>
<dbReference type="SUPFAM" id="SSF48264">
    <property type="entry name" value="Cytochrome P450"/>
    <property type="match status" value="1"/>
</dbReference>
<keyword evidence="10 13" id="KW-0408">Iron</keyword>
<evidence type="ECO:0000256" key="10">
    <source>
        <dbReference type="ARBA" id="ARBA00023004"/>
    </source>
</evidence>
<dbReference type="Gene3D" id="1.10.630.10">
    <property type="entry name" value="Cytochrome P450"/>
    <property type="match status" value="1"/>
</dbReference>
<dbReference type="GO" id="GO:0005506">
    <property type="term" value="F:iron ion binding"/>
    <property type="evidence" value="ECO:0007669"/>
    <property type="project" value="InterPro"/>
</dbReference>
<dbReference type="GO" id="GO:0016705">
    <property type="term" value="F:oxidoreductase activity, acting on paired donors, with incorporation or reduction of molecular oxygen"/>
    <property type="evidence" value="ECO:0007669"/>
    <property type="project" value="InterPro"/>
</dbReference>
<evidence type="ECO:0000256" key="11">
    <source>
        <dbReference type="ARBA" id="ARBA00023033"/>
    </source>
</evidence>
<comment type="cofactor">
    <cofactor evidence="1 13">
        <name>heme</name>
        <dbReference type="ChEBI" id="CHEBI:30413"/>
    </cofactor>
</comment>
<organism evidence="16">
    <name type="scientific">Trametes versicolor</name>
    <name type="common">White-rot fungus</name>
    <name type="synonym">Coriolus versicolor</name>
    <dbReference type="NCBI Taxonomy" id="5325"/>
    <lineage>
        <taxon>Eukaryota</taxon>
        <taxon>Fungi</taxon>
        <taxon>Dikarya</taxon>
        <taxon>Basidiomycota</taxon>
        <taxon>Agaricomycotina</taxon>
        <taxon>Agaricomycetes</taxon>
        <taxon>Polyporales</taxon>
        <taxon>Polyporaceae</taxon>
        <taxon>Trametes</taxon>
    </lineage>
</organism>
<keyword evidence="7 13" id="KW-0479">Metal-binding</keyword>
<evidence type="ECO:0000256" key="9">
    <source>
        <dbReference type="ARBA" id="ARBA00023002"/>
    </source>
</evidence>
<comment type="similarity">
    <text evidence="4 14">Belongs to the cytochrome P450 family.</text>
</comment>
<dbReference type="InterPro" id="IPR017972">
    <property type="entry name" value="Cyt_P450_CS"/>
</dbReference>
<dbReference type="InterPro" id="IPR002401">
    <property type="entry name" value="Cyt_P450_E_grp-I"/>
</dbReference>
<dbReference type="EMBL" id="LC761786">
    <property type="protein sequence ID" value="BED43031.1"/>
    <property type="molecule type" value="mRNA"/>
</dbReference>
<evidence type="ECO:0000256" key="4">
    <source>
        <dbReference type="ARBA" id="ARBA00010617"/>
    </source>
</evidence>
<evidence type="ECO:0000256" key="1">
    <source>
        <dbReference type="ARBA" id="ARBA00001971"/>
    </source>
</evidence>
<dbReference type="Pfam" id="PF00067">
    <property type="entry name" value="p450"/>
    <property type="match status" value="1"/>
</dbReference>
<dbReference type="GO" id="GO:0004497">
    <property type="term" value="F:monooxygenase activity"/>
    <property type="evidence" value="ECO:0007669"/>
    <property type="project" value="UniProtKB-KW"/>
</dbReference>
<reference evidence="16" key="1">
    <citation type="submission" date="2023-03" db="EMBL/GenBank/DDBJ databases">
        <title>cytochrome P450 monooxygenase from Trametes versicolor.</title>
        <authorList>
            <person name="Ichinose H."/>
        </authorList>
    </citation>
    <scope>NUCLEOTIDE SEQUENCE</scope>
    <source>
        <strain evidence="16">NBRC 30340</strain>
    </source>
</reference>
<evidence type="ECO:0000256" key="2">
    <source>
        <dbReference type="ARBA" id="ARBA00004370"/>
    </source>
</evidence>